<organism evidence="2">
    <name type="scientific">Anguilla anguilla</name>
    <name type="common">European freshwater eel</name>
    <name type="synonym">Muraena anguilla</name>
    <dbReference type="NCBI Taxonomy" id="7936"/>
    <lineage>
        <taxon>Eukaryota</taxon>
        <taxon>Metazoa</taxon>
        <taxon>Chordata</taxon>
        <taxon>Craniata</taxon>
        <taxon>Vertebrata</taxon>
        <taxon>Euteleostomi</taxon>
        <taxon>Actinopterygii</taxon>
        <taxon>Neopterygii</taxon>
        <taxon>Teleostei</taxon>
        <taxon>Anguilliformes</taxon>
        <taxon>Anguillidae</taxon>
        <taxon>Anguilla</taxon>
    </lineage>
</organism>
<keyword evidence="1" id="KW-0472">Membrane</keyword>
<reference evidence="2" key="2">
    <citation type="journal article" date="2015" name="Fish Shellfish Immunol.">
        <title>Early steps in the European eel (Anguilla anguilla)-Vibrio vulnificus interaction in the gills: Role of the RtxA13 toxin.</title>
        <authorList>
            <person name="Callol A."/>
            <person name="Pajuelo D."/>
            <person name="Ebbesson L."/>
            <person name="Teles M."/>
            <person name="MacKenzie S."/>
            <person name="Amaro C."/>
        </authorList>
    </citation>
    <scope>NUCLEOTIDE SEQUENCE</scope>
</reference>
<dbReference type="EMBL" id="GBXM01026124">
    <property type="protein sequence ID" value="JAH82453.1"/>
    <property type="molecule type" value="Transcribed_RNA"/>
</dbReference>
<protein>
    <submittedName>
        <fullName evidence="2">Uncharacterized protein</fullName>
    </submittedName>
</protein>
<feature type="transmembrane region" description="Helical" evidence="1">
    <location>
        <begin position="6"/>
        <end position="27"/>
    </location>
</feature>
<accession>A0A0E9VYX7</accession>
<reference evidence="2" key="1">
    <citation type="submission" date="2014-11" db="EMBL/GenBank/DDBJ databases">
        <authorList>
            <person name="Amaro Gonzalez C."/>
        </authorList>
    </citation>
    <scope>NUCLEOTIDE SEQUENCE</scope>
</reference>
<keyword evidence="1" id="KW-1133">Transmembrane helix</keyword>
<sequence>MFSLKNMHYIPYLVMVIGTYTSIYKILARPKSKKNHCPNLSLTC</sequence>
<name>A0A0E9VYX7_ANGAN</name>
<evidence type="ECO:0000313" key="2">
    <source>
        <dbReference type="EMBL" id="JAH82453.1"/>
    </source>
</evidence>
<evidence type="ECO:0000256" key="1">
    <source>
        <dbReference type="SAM" id="Phobius"/>
    </source>
</evidence>
<keyword evidence="1" id="KW-0812">Transmembrane</keyword>
<dbReference type="AlphaFoldDB" id="A0A0E9VYX7"/>
<proteinExistence type="predicted"/>